<evidence type="ECO:0000256" key="2">
    <source>
        <dbReference type="SAM" id="Phobius"/>
    </source>
</evidence>
<dbReference type="InterPro" id="IPR029409">
    <property type="entry name" value="TMEM237"/>
</dbReference>
<feature type="transmembrane region" description="Helical" evidence="2">
    <location>
        <begin position="209"/>
        <end position="232"/>
    </location>
</feature>
<protein>
    <recommendedName>
        <fullName evidence="3">DUF4817 domain-containing protein</fullName>
    </recommendedName>
</protein>
<proteinExistence type="predicted"/>
<feature type="region of interest" description="Disordered" evidence="1">
    <location>
        <begin position="1"/>
        <end position="62"/>
    </location>
</feature>
<feature type="transmembrane region" description="Helical" evidence="2">
    <location>
        <begin position="176"/>
        <end position="197"/>
    </location>
</feature>
<dbReference type="Proteomes" id="UP001148838">
    <property type="component" value="Unassembled WGS sequence"/>
</dbReference>
<sequence length="466" mass="53390">MDENGRPSNKQKKRRKVRKQPVEIEGNIELVEDNPALEGSQDDDMQAVSEPEAGGSLQKSARDCSVVEPVQAPASLPADKVYVERKNGFATTPRIKMFQPINYPEEGLVDAEYSRSVGSPLELAILIQKCCRPLYTLCHGLLGGMALLHIIVVYGAGNAFSKDINFVEMYTSYARVYQTLFHILAILCFISIMDRCDMKHMDVNHLTDLFYYHFSTILVFLVYFITLILTFVTTKWDDWFALSPKGLSIEQESLFSTFCVNVKMQYTLNQRLFFVKQYWITNSITATQRAYQREFGVRNPPKRNTILGLVNKLETTGSLVSEKGKHRSSRLPTVVVDVRARLEQSPKKSLRRLSQETGYFQQDGATCHTSNESMELIGSFFDDRIISRNVWPPRSPDLTTPDFFLWGYLKDRVYATRPQTLDDLKHNITQEIQAIDNRVLQRVASNMERRVELCLMQDGGHFQHLL</sequence>
<dbReference type="InterPro" id="IPR032135">
    <property type="entry name" value="DUF4817"/>
</dbReference>
<feature type="transmembrane region" description="Helical" evidence="2">
    <location>
        <begin position="134"/>
        <end position="156"/>
    </location>
</feature>
<keyword evidence="2" id="KW-1133">Transmembrane helix</keyword>
<dbReference type="PANTHER" id="PTHR47326:SF1">
    <property type="entry name" value="HTH PSQ-TYPE DOMAIN-CONTAINING PROTEIN"/>
    <property type="match status" value="1"/>
</dbReference>
<comment type="caution">
    <text evidence="4">The sequence shown here is derived from an EMBL/GenBank/DDBJ whole genome shotgun (WGS) entry which is preliminary data.</text>
</comment>
<dbReference type="InterPro" id="IPR036397">
    <property type="entry name" value="RNaseH_sf"/>
</dbReference>
<organism evidence="4 5">
    <name type="scientific">Periplaneta americana</name>
    <name type="common">American cockroach</name>
    <name type="synonym">Blatta americana</name>
    <dbReference type="NCBI Taxonomy" id="6978"/>
    <lineage>
        <taxon>Eukaryota</taxon>
        <taxon>Metazoa</taxon>
        <taxon>Ecdysozoa</taxon>
        <taxon>Arthropoda</taxon>
        <taxon>Hexapoda</taxon>
        <taxon>Insecta</taxon>
        <taxon>Pterygota</taxon>
        <taxon>Neoptera</taxon>
        <taxon>Polyneoptera</taxon>
        <taxon>Dictyoptera</taxon>
        <taxon>Blattodea</taxon>
        <taxon>Blattoidea</taxon>
        <taxon>Blattidae</taxon>
        <taxon>Blattinae</taxon>
        <taxon>Periplaneta</taxon>
    </lineage>
</organism>
<dbReference type="Pfam" id="PF16087">
    <property type="entry name" value="DUF4817"/>
    <property type="match status" value="1"/>
</dbReference>
<evidence type="ECO:0000313" key="5">
    <source>
        <dbReference type="Proteomes" id="UP001148838"/>
    </source>
</evidence>
<dbReference type="Pfam" id="PF15383">
    <property type="entry name" value="TMEM237"/>
    <property type="match status" value="1"/>
</dbReference>
<gene>
    <name evidence="4" type="ORF">ANN_20170</name>
</gene>
<dbReference type="Gene3D" id="3.30.420.10">
    <property type="entry name" value="Ribonuclease H-like superfamily/Ribonuclease H"/>
    <property type="match status" value="1"/>
</dbReference>
<feature type="compositionally biased region" description="Basic residues" evidence="1">
    <location>
        <begin position="9"/>
        <end position="19"/>
    </location>
</feature>
<evidence type="ECO:0000256" key="1">
    <source>
        <dbReference type="SAM" id="MobiDB-lite"/>
    </source>
</evidence>
<evidence type="ECO:0000313" key="4">
    <source>
        <dbReference type="EMBL" id="KAJ4431571.1"/>
    </source>
</evidence>
<keyword evidence="5" id="KW-1185">Reference proteome</keyword>
<keyword evidence="2" id="KW-0812">Transmembrane</keyword>
<feature type="domain" description="DUF4817" evidence="3">
    <location>
        <begin position="267"/>
        <end position="319"/>
    </location>
</feature>
<evidence type="ECO:0000259" key="3">
    <source>
        <dbReference type="Pfam" id="PF16087"/>
    </source>
</evidence>
<accession>A0ABQ8SD05</accession>
<keyword evidence="2" id="KW-0472">Membrane</keyword>
<reference evidence="4 5" key="1">
    <citation type="journal article" date="2022" name="Allergy">
        <title>Genome assembly and annotation of Periplaneta americana reveal a comprehensive cockroach allergen profile.</title>
        <authorList>
            <person name="Wang L."/>
            <person name="Xiong Q."/>
            <person name="Saelim N."/>
            <person name="Wang L."/>
            <person name="Nong W."/>
            <person name="Wan A.T."/>
            <person name="Shi M."/>
            <person name="Liu X."/>
            <person name="Cao Q."/>
            <person name="Hui J.H.L."/>
            <person name="Sookrung N."/>
            <person name="Leung T.F."/>
            <person name="Tungtrongchitr A."/>
            <person name="Tsui S.K.W."/>
        </authorList>
    </citation>
    <scope>NUCLEOTIDE SEQUENCE [LARGE SCALE GENOMIC DNA]</scope>
    <source>
        <strain evidence="4">PWHHKU_190912</strain>
    </source>
</reference>
<dbReference type="EMBL" id="JAJSOF020000031">
    <property type="protein sequence ID" value="KAJ4431571.1"/>
    <property type="molecule type" value="Genomic_DNA"/>
</dbReference>
<name>A0ABQ8SD05_PERAM</name>
<dbReference type="PANTHER" id="PTHR47326">
    <property type="entry name" value="TRANSPOSABLE ELEMENT TC3 TRANSPOSASE-LIKE PROTEIN"/>
    <property type="match status" value="1"/>
</dbReference>